<dbReference type="SUPFAM" id="SSF118215">
    <property type="entry name" value="Proton glutamate symport protein"/>
    <property type="match status" value="1"/>
</dbReference>
<dbReference type="EMBL" id="JAGGKS010000002">
    <property type="protein sequence ID" value="MBP1925204.1"/>
    <property type="molecule type" value="Genomic_DNA"/>
</dbReference>
<comment type="subcellular location">
    <subcellularLocation>
        <location evidence="1">Membrane</location>
        <topology evidence="1">Multi-pass membrane protein</topology>
    </subcellularLocation>
</comment>
<proteinExistence type="predicted"/>
<keyword evidence="5" id="KW-0472">Membrane</keyword>
<dbReference type="Proteomes" id="UP001519342">
    <property type="component" value="Unassembled WGS sequence"/>
</dbReference>
<evidence type="ECO:0000256" key="5">
    <source>
        <dbReference type="ARBA" id="ARBA00023136"/>
    </source>
</evidence>
<keyword evidence="4" id="KW-1133">Transmembrane helix</keyword>
<evidence type="ECO:0000256" key="4">
    <source>
        <dbReference type="ARBA" id="ARBA00022989"/>
    </source>
</evidence>
<keyword evidence="7" id="KW-1185">Reference proteome</keyword>
<evidence type="ECO:0000256" key="1">
    <source>
        <dbReference type="ARBA" id="ARBA00004141"/>
    </source>
</evidence>
<protein>
    <submittedName>
        <fullName evidence="6">Na+/H+-dicarboxylate symporter</fullName>
    </submittedName>
</protein>
<comment type="caution">
    <text evidence="6">The sequence shown here is derived from an EMBL/GenBank/DDBJ whole genome shotgun (WGS) entry which is preliminary data.</text>
</comment>
<name>A0ABS4GBZ2_9FIRM</name>
<keyword evidence="3" id="KW-0812">Transmembrane</keyword>
<dbReference type="InterPro" id="IPR036458">
    <property type="entry name" value="Na:dicarbo_symporter_sf"/>
</dbReference>
<accession>A0ABS4GBZ2</accession>
<dbReference type="Gene3D" id="1.10.3860.10">
    <property type="entry name" value="Sodium:dicarboxylate symporter"/>
    <property type="match status" value="1"/>
</dbReference>
<evidence type="ECO:0000256" key="3">
    <source>
        <dbReference type="ARBA" id="ARBA00022692"/>
    </source>
</evidence>
<reference evidence="6 7" key="1">
    <citation type="submission" date="2021-03" db="EMBL/GenBank/DDBJ databases">
        <title>Genomic Encyclopedia of Type Strains, Phase IV (KMG-IV): sequencing the most valuable type-strain genomes for metagenomic binning, comparative biology and taxonomic classification.</title>
        <authorList>
            <person name="Goeker M."/>
        </authorList>
    </citation>
    <scope>NUCLEOTIDE SEQUENCE [LARGE SCALE GENOMIC DNA]</scope>
    <source>
        <strain evidence="6 7">DSM 24004</strain>
    </source>
</reference>
<dbReference type="InterPro" id="IPR001991">
    <property type="entry name" value="Na-dicarboxylate_symporter"/>
</dbReference>
<gene>
    <name evidence="6" type="ORF">J2Z76_001061</name>
</gene>
<dbReference type="Pfam" id="PF00375">
    <property type="entry name" value="SDF"/>
    <property type="match status" value="1"/>
</dbReference>
<sequence length="82" mass="9350">MKFLKDIYIRFLSNFNYPYISKELLKDLPVRLVGLLIAIEPLIDMARTLVNVSDSMITGLISSKLMGELNLDVYNSKIKIEG</sequence>
<keyword evidence="2" id="KW-0813">Transport</keyword>
<organism evidence="6 7">
    <name type="scientific">Sedimentibacter acidaminivorans</name>
    <dbReference type="NCBI Taxonomy" id="913099"/>
    <lineage>
        <taxon>Bacteria</taxon>
        <taxon>Bacillati</taxon>
        <taxon>Bacillota</taxon>
        <taxon>Tissierellia</taxon>
        <taxon>Sedimentibacter</taxon>
    </lineage>
</organism>
<dbReference type="RefSeq" id="WP_342455013.1">
    <property type="nucleotide sequence ID" value="NZ_JAGGKS010000002.1"/>
</dbReference>
<evidence type="ECO:0000256" key="2">
    <source>
        <dbReference type="ARBA" id="ARBA00022448"/>
    </source>
</evidence>
<evidence type="ECO:0000313" key="7">
    <source>
        <dbReference type="Proteomes" id="UP001519342"/>
    </source>
</evidence>
<evidence type="ECO:0000313" key="6">
    <source>
        <dbReference type="EMBL" id="MBP1925204.1"/>
    </source>
</evidence>